<dbReference type="EMBL" id="BAAFSF010000001">
    <property type="protein sequence ID" value="GAB1251450.1"/>
    <property type="molecule type" value="Genomic_DNA"/>
</dbReference>
<sequence>MRKEVKISMVGMIFKGDVGRLTNAFFIHMPFLIGILASEKNSECRETLWKVFAFSIWKSAPNGNTQKIVTLSLLELIGGNIRGVV</sequence>
<dbReference type="Proteomes" id="UP001628220">
    <property type="component" value="Unassembled WGS sequence"/>
</dbReference>
<evidence type="ECO:0000313" key="2">
    <source>
        <dbReference type="Proteomes" id="UP001628220"/>
    </source>
</evidence>
<keyword evidence="2" id="KW-1185">Reference proteome</keyword>
<reference evidence="1 2" key="1">
    <citation type="journal article" date="2025" name="Int. J. Syst. Evol. Microbiol.">
        <title>Desulfovibrio falkowii sp. nov., Porphyromonas miyakawae sp. nov., Mediterraneibacter flintii sp. nov. and Owariibacterium komagatae gen. nov., sp. nov., isolated from human faeces.</title>
        <authorList>
            <person name="Hamaguchi T."/>
            <person name="Ohara M."/>
            <person name="Hisatomi A."/>
            <person name="Sekiguchi K."/>
            <person name="Takeda J.I."/>
            <person name="Ueyama J."/>
            <person name="Ito M."/>
            <person name="Nishiwaki H."/>
            <person name="Ogi T."/>
            <person name="Hirayama M."/>
            <person name="Ohkuma M."/>
            <person name="Sakamoto M."/>
            <person name="Ohno K."/>
        </authorList>
    </citation>
    <scope>NUCLEOTIDE SEQUENCE [LARGE SCALE GENOMIC DNA]</scope>
    <source>
        <strain evidence="1 2">13CB11C</strain>
    </source>
</reference>
<evidence type="ECO:0000313" key="1">
    <source>
        <dbReference type="EMBL" id="GAB1251450.1"/>
    </source>
</evidence>
<comment type="caution">
    <text evidence="1">The sequence shown here is derived from an EMBL/GenBank/DDBJ whole genome shotgun (WGS) entry which is preliminary data.</text>
</comment>
<gene>
    <name evidence="1" type="ORF">Tsumi_05540</name>
</gene>
<organism evidence="1 2">
    <name type="scientific">Porphyromonas miyakawae</name>
    <dbReference type="NCBI Taxonomy" id="3137470"/>
    <lineage>
        <taxon>Bacteria</taxon>
        <taxon>Pseudomonadati</taxon>
        <taxon>Bacteroidota</taxon>
        <taxon>Bacteroidia</taxon>
        <taxon>Bacteroidales</taxon>
        <taxon>Porphyromonadaceae</taxon>
        <taxon>Porphyromonas</taxon>
    </lineage>
</organism>
<name>A0ABQ0E151_9PORP</name>
<accession>A0ABQ0E151</accession>
<protein>
    <submittedName>
        <fullName evidence="1">Uncharacterized protein</fullName>
    </submittedName>
</protein>
<proteinExistence type="predicted"/>
<dbReference type="RefSeq" id="WP_411915260.1">
    <property type="nucleotide sequence ID" value="NZ_BAAFSF010000001.1"/>
</dbReference>